<dbReference type="EMBL" id="DXDD01000161">
    <property type="protein sequence ID" value="HIY61563.1"/>
    <property type="molecule type" value="Genomic_DNA"/>
</dbReference>
<evidence type="ECO:0000256" key="1">
    <source>
        <dbReference type="SAM" id="Phobius"/>
    </source>
</evidence>
<organism evidence="2 3">
    <name type="scientific">Candidatus Eisenbergiella pullistercoris</name>
    <dbReference type="NCBI Taxonomy" id="2838555"/>
    <lineage>
        <taxon>Bacteria</taxon>
        <taxon>Bacillati</taxon>
        <taxon>Bacillota</taxon>
        <taxon>Clostridia</taxon>
        <taxon>Lachnospirales</taxon>
        <taxon>Lachnospiraceae</taxon>
        <taxon>Eisenbergiella</taxon>
    </lineage>
</organism>
<feature type="transmembrane region" description="Helical" evidence="1">
    <location>
        <begin position="61"/>
        <end position="89"/>
    </location>
</feature>
<dbReference type="AlphaFoldDB" id="A0A9D1YSG8"/>
<accession>A0A9D1YSG8</accession>
<feature type="transmembrane region" description="Helical" evidence="1">
    <location>
        <begin position="20"/>
        <end position="40"/>
    </location>
</feature>
<evidence type="ECO:0000313" key="3">
    <source>
        <dbReference type="Proteomes" id="UP000824007"/>
    </source>
</evidence>
<feature type="non-terminal residue" evidence="2">
    <location>
        <position position="1"/>
    </location>
</feature>
<keyword evidence="1" id="KW-1133">Transmembrane helix</keyword>
<name>A0A9D1YSG8_9FIRM</name>
<keyword evidence="1" id="KW-0812">Transmembrane</keyword>
<protein>
    <submittedName>
        <fullName evidence="2">Uncharacterized protein</fullName>
    </submittedName>
</protein>
<reference evidence="2" key="2">
    <citation type="submission" date="2021-04" db="EMBL/GenBank/DDBJ databases">
        <authorList>
            <person name="Gilroy R."/>
        </authorList>
    </citation>
    <scope>NUCLEOTIDE SEQUENCE</scope>
    <source>
        <strain evidence="2">ChiSxjej3B15-24422</strain>
    </source>
</reference>
<comment type="caution">
    <text evidence="2">The sequence shown here is derived from an EMBL/GenBank/DDBJ whole genome shotgun (WGS) entry which is preliminary data.</text>
</comment>
<feature type="transmembrane region" description="Helical" evidence="1">
    <location>
        <begin position="118"/>
        <end position="137"/>
    </location>
</feature>
<keyword evidence="1" id="KW-0472">Membrane</keyword>
<evidence type="ECO:0000313" key="2">
    <source>
        <dbReference type="EMBL" id="HIY61563.1"/>
    </source>
</evidence>
<feature type="transmembrane region" description="Helical" evidence="1">
    <location>
        <begin position="149"/>
        <end position="166"/>
    </location>
</feature>
<dbReference type="Proteomes" id="UP000824007">
    <property type="component" value="Unassembled WGS sequence"/>
</dbReference>
<reference evidence="2" key="1">
    <citation type="journal article" date="2021" name="PeerJ">
        <title>Extensive microbial diversity within the chicken gut microbiome revealed by metagenomics and culture.</title>
        <authorList>
            <person name="Gilroy R."/>
            <person name="Ravi A."/>
            <person name="Getino M."/>
            <person name="Pursley I."/>
            <person name="Horton D.L."/>
            <person name="Alikhan N.F."/>
            <person name="Baker D."/>
            <person name="Gharbi K."/>
            <person name="Hall N."/>
            <person name="Watson M."/>
            <person name="Adriaenssens E.M."/>
            <person name="Foster-Nyarko E."/>
            <person name="Jarju S."/>
            <person name="Secka A."/>
            <person name="Antonio M."/>
            <person name="Oren A."/>
            <person name="Chaudhuri R.R."/>
            <person name="La Ragione R."/>
            <person name="Hildebrand F."/>
            <person name="Pallen M.J."/>
        </authorList>
    </citation>
    <scope>NUCLEOTIDE SEQUENCE</scope>
    <source>
        <strain evidence="2">ChiSxjej3B15-24422</strain>
    </source>
</reference>
<sequence length="193" mass="22258">NIPFLQYINVLSLEESLSLNTTILIDMFLVLGTVFFCTYWDRVPADIAPEKIVMKKVKRWYLLFISFLLLIIVNCFTMDGTTLSAVVWMGGSLNELHERIGQSLNACQSIPEIFGQNYGVIGLILWFVCVLLFGKRLLKQQKKSTNKLYQTYCLLGWIFLIQSFFYKFTLCTAPEYIVFFSLALNISDAEELK</sequence>
<gene>
    <name evidence="2" type="ORF">H9831_12935</name>
</gene>
<proteinExistence type="predicted"/>